<dbReference type="Proteomes" id="UP000640333">
    <property type="component" value="Unassembled WGS sequence"/>
</dbReference>
<dbReference type="AlphaFoldDB" id="A0A8J7FHV8"/>
<name>A0A8J7FHV8_9GAMM</name>
<accession>A0A8J7FHV8</accession>
<dbReference type="CDD" id="cd02968">
    <property type="entry name" value="SCO"/>
    <property type="match status" value="1"/>
</dbReference>
<keyword evidence="3" id="KW-1015">Disulfide bond</keyword>
<comment type="similarity">
    <text evidence="1">Belongs to the SCO1/2 family.</text>
</comment>
<organism evidence="4 5">
    <name type="scientific">Pontibacterium sinense</name>
    <dbReference type="NCBI Taxonomy" id="2781979"/>
    <lineage>
        <taxon>Bacteria</taxon>
        <taxon>Pseudomonadati</taxon>
        <taxon>Pseudomonadota</taxon>
        <taxon>Gammaproteobacteria</taxon>
        <taxon>Oceanospirillales</taxon>
        <taxon>Oceanospirillaceae</taxon>
        <taxon>Pontibacterium</taxon>
    </lineage>
</organism>
<dbReference type="InterPro" id="IPR036249">
    <property type="entry name" value="Thioredoxin-like_sf"/>
</dbReference>
<dbReference type="Pfam" id="PF02630">
    <property type="entry name" value="SCO1-SenC"/>
    <property type="match status" value="1"/>
</dbReference>
<feature type="binding site" evidence="2">
    <location>
        <position position="80"/>
    </location>
    <ligand>
        <name>Cu cation</name>
        <dbReference type="ChEBI" id="CHEBI:23378"/>
    </ligand>
</feature>
<keyword evidence="2" id="KW-0479">Metal-binding</keyword>
<reference evidence="4" key="1">
    <citation type="submission" date="2020-10" db="EMBL/GenBank/DDBJ databases">
        <title>Bacterium isolated from coastal waters sediment.</title>
        <authorList>
            <person name="Chen R.-J."/>
            <person name="Lu D.-C."/>
            <person name="Zhu K.-L."/>
            <person name="Du Z.-J."/>
        </authorList>
    </citation>
    <scope>NUCLEOTIDE SEQUENCE</scope>
    <source>
        <strain evidence="4">N1Y112</strain>
    </source>
</reference>
<keyword evidence="5" id="KW-1185">Reference proteome</keyword>
<dbReference type="RefSeq" id="WP_193953529.1">
    <property type="nucleotide sequence ID" value="NZ_JADEYS010000011.1"/>
</dbReference>
<dbReference type="Gene3D" id="3.40.30.10">
    <property type="entry name" value="Glutaredoxin"/>
    <property type="match status" value="1"/>
</dbReference>
<dbReference type="InterPro" id="IPR003782">
    <property type="entry name" value="SCO1/SenC"/>
</dbReference>
<dbReference type="SUPFAM" id="SSF52833">
    <property type="entry name" value="Thioredoxin-like"/>
    <property type="match status" value="1"/>
</dbReference>
<dbReference type="PANTHER" id="PTHR12151">
    <property type="entry name" value="ELECTRON TRANSPORT PROTIN SCO1/SENC FAMILY MEMBER"/>
    <property type="match status" value="1"/>
</dbReference>
<evidence type="ECO:0000256" key="1">
    <source>
        <dbReference type="ARBA" id="ARBA00010996"/>
    </source>
</evidence>
<evidence type="ECO:0000313" key="5">
    <source>
        <dbReference type="Proteomes" id="UP000640333"/>
    </source>
</evidence>
<evidence type="ECO:0000256" key="2">
    <source>
        <dbReference type="PIRSR" id="PIRSR603782-1"/>
    </source>
</evidence>
<feature type="binding site" evidence="2">
    <location>
        <position position="76"/>
    </location>
    <ligand>
        <name>Cu cation</name>
        <dbReference type="ChEBI" id="CHEBI:23378"/>
    </ligand>
</feature>
<feature type="disulfide bond" description="Redox-active" evidence="3">
    <location>
        <begin position="76"/>
        <end position="80"/>
    </location>
</feature>
<keyword evidence="2" id="KW-0186">Copper</keyword>
<dbReference type="EMBL" id="JADEYS010000011">
    <property type="protein sequence ID" value="MBE9397943.1"/>
    <property type="molecule type" value="Genomic_DNA"/>
</dbReference>
<evidence type="ECO:0000313" key="4">
    <source>
        <dbReference type="EMBL" id="MBE9397943.1"/>
    </source>
</evidence>
<dbReference type="GO" id="GO:0046872">
    <property type="term" value="F:metal ion binding"/>
    <property type="evidence" value="ECO:0007669"/>
    <property type="project" value="UniProtKB-KW"/>
</dbReference>
<proteinExistence type="inferred from homology"/>
<dbReference type="FunFam" id="3.40.30.10:FF:000013">
    <property type="entry name" value="Blast:Protein SCO1 homolog, mitochondrial"/>
    <property type="match status" value="1"/>
</dbReference>
<dbReference type="PANTHER" id="PTHR12151:SF25">
    <property type="entry name" value="LINALOOL DEHYDRATASE_ISOMERASE DOMAIN-CONTAINING PROTEIN"/>
    <property type="match status" value="1"/>
</dbReference>
<protein>
    <submittedName>
        <fullName evidence="4">SCO family protein</fullName>
    </submittedName>
</protein>
<feature type="binding site" evidence="2">
    <location>
        <position position="167"/>
    </location>
    <ligand>
        <name>Cu cation</name>
        <dbReference type="ChEBI" id="CHEBI:23378"/>
    </ligand>
</feature>
<sequence length="204" mass="22148">MKKNGLSTLRTLLILTAFLLVGMALAFYFRPQPVDQRIALGESLGGEFTLQTSEGTLKLSDLAGKAVVFYLGYTNCPDVCPTGLAVLSQAIHTLTPEEQAQVRGVFLSVDPERDSVDTLKEYAAFFHPNIIGATGSREEIDRVVKRYGAFYRIGEETDSASGYAVDHSSRLYLINQKGILVSTLMHSSSPADVAEGLKSILNQG</sequence>
<comment type="caution">
    <text evidence="4">The sequence shown here is derived from an EMBL/GenBank/DDBJ whole genome shotgun (WGS) entry which is preliminary data.</text>
</comment>
<evidence type="ECO:0000256" key="3">
    <source>
        <dbReference type="PIRSR" id="PIRSR603782-2"/>
    </source>
</evidence>
<gene>
    <name evidence="4" type="ORF">IOQ59_11810</name>
</gene>